<dbReference type="Gene3D" id="3.40.50.300">
    <property type="entry name" value="P-loop containing nucleotide triphosphate hydrolases"/>
    <property type="match status" value="1"/>
</dbReference>
<dbReference type="PROSITE" id="PS50045">
    <property type="entry name" value="SIGMA54_INTERACT_4"/>
    <property type="match status" value="1"/>
</dbReference>
<accession>A0A242K1B5</accession>
<name>A0A242K1B5_9ENTE</name>
<dbReference type="InterPro" id="IPR003593">
    <property type="entry name" value="AAA+_ATPase"/>
</dbReference>
<evidence type="ECO:0000256" key="2">
    <source>
        <dbReference type="ARBA" id="ARBA00022741"/>
    </source>
</evidence>
<evidence type="ECO:0000313" key="11">
    <source>
        <dbReference type="Proteomes" id="UP000195141"/>
    </source>
</evidence>
<feature type="domain" description="PTS EIIA type-4" evidence="7">
    <location>
        <begin position="532"/>
        <end position="660"/>
    </location>
</feature>
<evidence type="ECO:0000256" key="3">
    <source>
        <dbReference type="ARBA" id="ARBA00022777"/>
    </source>
</evidence>
<dbReference type="InterPro" id="IPR027417">
    <property type="entry name" value="P-loop_NTPase"/>
</dbReference>
<dbReference type="EMBL" id="NGMM01000007">
    <property type="protein sequence ID" value="OTP11451.1"/>
    <property type="molecule type" value="Genomic_DNA"/>
</dbReference>
<dbReference type="RefSeq" id="WP_086350548.1">
    <property type="nucleotide sequence ID" value="NZ_CP147247.1"/>
</dbReference>
<dbReference type="GO" id="GO:0016301">
    <property type="term" value="F:kinase activity"/>
    <property type="evidence" value="ECO:0007669"/>
    <property type="project" value="UniProtKB-KW"/>
</dbReference>
<evidence type="ECO:0000259" key="7">
    <source>
        <dbReference type="PROSITE" id="PS51096"/>
    </source>
</evidence>
<dbReference type="GO" id="GO:0016020">
    <property type="term" value="C:membrane"/>
    <property type="evidence" value="ECO:0007669"/>
    <property type="project" value="InterPro"/>
</dbReference>
<keyword evidence="5" id="KW-0238">DNA-binding</keyword>
<dbReference type="PROSITE" id="PS00676">
    <property type="entry name" value="SIGMA54_INTERACT_2"/>
    <property type="match status" value="1"/>
</dbReference>
<dbReference type="PROSITE" id="PS51096">
    <property type="entry name" value="PTS_EIIA_TYPE_4"/>
    <property type="match status" value="1"/>
</dbReference>
<proteinExistence type="predicted"/>
<keyword evidence="1" id="KW-0808">Transferase</keyword>
<dbReference type="OrthoDB" id="9771372at2"/>
<dbReference type="SUPFAM" id="SSF52540">
    <property type="entry name" value="P-loop containing nucleoside triphosphate hydrolases"/>
    <property type="match status" value="1"/>
</dbReference>
<dbReference type="PANTHER" id="PTHR32071">
    <property type="entry name" value="TRANSCRIPTIONAL REGULATORY PROTEIN"/>
    <property type="match status" value="1"/>
</dbReference>
<reference evidence="10" key="3">
    <citation type="submission" date="2024-03" db="EMBL/GenBank/DDBJ databases">
        <title>The Genome Sequence of Enterococcus sp. DIV0242b.</title>
        <authorList>
            <consortium name="The Broad Institute Genomics Platform"/>
            <consortium name="The Broad Institute Microbial Omics Core"/>
            <consortium name="The Broad Institute Genomic Center for Infectious Diseases"/>
            <person name="Earl A."/>
            <person name="Manson A."/>
            <person name="Gilmore M."/>
            <person name="Schwartman J."/>
            <person name="Shea T."/>
            <person name="Abouelleil A."/>
            <person name="Cao P."/>
            <person name="Chapman S."/>
            <person name="Cusick C."/>
            <person name="Young S."/>
            <person name="Neafsey D."/>
            <person name="Nusbaum C."/>
            <person name="Birren B."/>
        </authorList>
    </citation>
    <scope>NUCLEOTIDE SEQUENCE</scope>
    <source>
        <strain evidence="10">9E7_DIV0242</strain>
    </source>
</reference>
<dbReference type="PANTHER" id="PTHR32071:SF38">
    <property type="entry name" value="PSP OPERON TRANSCRIPTIONAL ACTIVATOR"/>
    <property type="match status" value="1"/>
</dbReference>
<dbReference type="Proteomes" id="UP000195141">
    <property type="component" value="Chromosome"/>
</dbReference>
<dbReference type="InterPro" id="IPR033887">
    <property type="entry name" value="PTS_IIA_man"/>
</dbReference>
<gene>
    <name evidence="10" type="ORF">A5888_003254</name>
    <name evidence="9" type="ORF">A5888_003550</name>
</gene>
<dbReference type="SUPFAM" id="SSF63520">
    <property type="entry name" value="PTS-regulatory domain, PRD"/>
    <property type="match status" value="1"/>
</dbReference>
<dbReference type="InterPro" id="IPR004701">
    <property type="entry name" value="PTS_EIIA_man-typ"/>
</dbReference>
<dbReference type="GO" id="GO:0003677">
    <property type="term" value="F:DNA binding"/>
    <property type="evidence" value="ECO:0007669"/>
    <property type="project" value="UniProtKB-KW"/>
</dbReference>
<evidence type="ECO:0000259" key="6">
    <source>
        <dbReference type="PROSITE" id="PS50045"/>
    </source>
</evidence>
<dbReference type="SUPFAM" id="SSF46785">
    <property type="entry name" value="Winged helix' DNA-binding domain"/>
    <property type="match status" value="1"/>
</dbReference>
<evidence type="ECO:0000313" key="9">
    <source>
        <dbReference type="EMBL" id="OTP11451.1"/>
    </source>
</evidence>
<reference evidence="10" key="2">
    <citation type="submission" date="2017-05" db="EMBL/GenBank/DDBJ databases">
        <authorList>
            <consortium name="The Broad Institute Genomics Platform"/>
            <consortium name="The Broad Institute Genomic Center for Infectious Diseases"/>
            <person name="Earl A."/>
            <person name="Manson A."/>
            <person name="Schwartman J."/>
            <person name="Gilmore M."/>
            <person name="Abouelleil A."/>
            <person name="Cao P."/>
            <person name="Chapman S."/>
            <person name="Cusick C."/>
            <person name="Shea T."/>
            <person name="Young S."/>
            <person name="Neafsey D."/>
            <person name="Nusbaum C."/>
            <person name="Birren B."/>
        </authorList>
    </citation>
    <scope>NUCLEOTIDE SEQUENCE</scope>
    <source>
        <strain evidence="10">9E7_DIV0242</strain>
    </source>
</reference>
<dbReference type="InterPro" id="IPR011608">
    <property type="entry name" value="PRD"/>
</dbReference>
<dbReference type="CDD" id="cd00009">
    <property type="entry name" value="AAA"/>
    <property type="match status" value="1"/>
</dbReference>
<feature type="domain" description="Sigma-54 factor interaction" evidence="6">
    <location>
        <begin position="73"/>
        <end position="307"/>
    </location>
</feature>
<evidence type="ECO:0000256" key="5">
    <source>
        <dbReference type="ARBA" id="ARBA00023125"/>
    </source>
</evidence>
<dbReference type="InterPro" id="IPR036390">
    <property type="entry name" value="WH_DNA-bd_sf"/>
</dbReference>
<keyword evidence="2" id="KW-0547">Nucleotide-binding</keyword>
<keyword evidence="3" id="KW-0418">Kinase</keyword>
<dbReference type="SUPFAM" id="SSF53062">
    <property type="entry name" value="PTS system fructose IIA component-like"/>
    <property type="match status" value="1"/>
</dbReference>
<protein>
    <submittedName>
        <fullName evidence="9">Uncharacterized protein</fullName>
    </submittedName>
</protein>
<dbReference type="GO" id="GO:0005524">
    <property type="term" value="F:ATP binding"/>
    <property type="evidence" value="ECO:0007669"/>
    <property type="project" value="UniProtKB-KW"/>
</dbReference>
<dbReference type="SMART" id="SM00382">
    <property type="entry name" value="AAA"/>
    <property type="match status" value="1"/>
</dbReference>
<dbReference type="GO" id="GO:0006355">
    <property type="term" value="P:regulation of DNA-templated transcription"/>
    <property type="evidence" value="ECO:0007669"/>
    <property type="project" value="InterPro"/>
</dbReference>
<evidence type="ECO:0000259" key="8">
    <source>
        <dbReference type="PROSITE" id="PS51372"/>
    </source>
</evidence>
<dbReference type="Pfam" id="PF00874">
    <property type="entry name" value="PRD"/>
    <property type="match status" value="1"/>
</dbReference>
<dbReference type="EMBL" id="CP147247">
    <property type="protein sequence ID" value="WYJ91486.1"/>
    <property type="molecule type" value="Genomic_DNA"/>
</dbReference>
<dbReference type="CDD" id="cd00133">
    <property type="entry name" value="PTS_IIB"/>
    <property type="match status" value="1"/>
</dbReference>
<dbReference type="AlphaFoldDB" id="A0A242K1B5"/>
<organism evidence="9">
    <name type="scientific">Candidatus Enterococcus clewellii</name>
    <dbReference type="NCBI Taxonomy" id="1834193"/>
    <lineage>
        <taxon>Bacteria</taxon>
        <taxon>Bacillati</taxon>
        <taxon>Bacillota</taxon>
        <taxon>Bacilli</taxon>
        <taxon>Lactobacillales</taxon>
        <taxon>Enterococcaceae</taxon>
        <taxon>Enterococcus</taxon>
    </lineage>
</organism>
<dbReference type="Gene3D" id="3.40.50.510">
    <property type="entry name" value="Phosphotransferase system, mannose-type IIA component"/>
    <property type="match status" value="1"/>
</dbReference>
<dbReference type="GO" id="GO:0009401">
    <property type="term" value="P:phosphoenolpyruvate-dependent sugar phosphotransferase system"/>
    <property type="evidence" value="ECO:0007669"/>
    <property type="project" value="InterPro"/>
</dbReference>
<dbReference type="InterPro" id="IPR025943">
    <property type="entry name" value="Sigma_54_int_dom_ATP-bd_2"/>
</dbReference>
<sequence length="879" mass="98981">MGRIETIYQYIKKLPEGTTVTAQEIANQLHIDRANASSDLNALVKQERLKKEGSRPVHFSLPEQQHLSSIDPFSLKNPSLKNSIEQAKAAVLYPPQRMHILLSGQTGVGKSMFAEVIYRFSLEQHRIAPTAKLITFNCADYASNPQLILGQLFGVCEGAYTGAVVSRTGLIEEADGGILFLDEVHRLSPEAQEMLFTFIDKKVFHALGETSFDRTADVQLICATTEDIDSALLQTFTRRIPMKIHLPSLEERGLNERLNLITDFFSDEAHNLNRNIKVSMNSLRGLLSYPCPSNIGQLKTDVQLLCAQSYARSLSSKQEALTITSYDLPDTIKEGLYSSEKRSDLWKLTAAYSTRFVDFQKDQENHLPFSQNEPHDIYQLIDHKITDMEKIGLNAKATKEVVDMTIQDFFHSLSTHTTDNNDSVVNLVGHEIFSTAKRFLTAASTHPDSYSDSVVSGLAIHLHNLLTRIKSGHRIINPKLDEIKQQQKMYYDIANKNKEIIENDLAIKLPDDEVGFLTLFLIPQIINEETAKVKILVVAHGEATASSMADLVNDLLGNQAVIAFNMPLTCKPKSMLVEIEAYLSQIPNTDILILSDMGSLTNFADELQKNTEKHVRCVDLVSTLHVLEASRKAHLGYTLNEIVTDIRKITHMEETAKEGETTISPKKSFILTACTTGSGSARLLKELLNKQLNRYDDFVEIRSFQITDEAMLEKELLSVKQQGEILCYVSTFKITTLRCPYFNVSQAFNSDALERMQQLIDFDFTSNLAIQNVAPLIQNLDGTILLENIKNWIIAVEQQLALEISTEIKIGLMCHLASVIDSLKQSSQSVFEQLVTPVSDTEQRLYNELRSLELIYSVTFSQENFDHVLAYIFKQRFDL</sequence>
<dbReference type="InterPro" id="IPR025662">
    <property type="entry name" value="Sigma_54_int_dom_ATP-bd_1"/>
</dbReference>
<evidence type="ECO:0000256" key="4">
    <source>
        <dbReference type="ARBA" id="ARBA00022840"/>
    </source>
</evidence>
<dbReference type="Pfam" id="PF00158">
    <property type="entry name" value="Sigma54_activat"/>
    <property type="match status" value="1"/>
</dbReference>
<dbReference type="PROSITE" id="PS51372">
    <property type="entry name" value="PRD_2"/>
    <property type="match status" value="1"/>
</dbReference>
<dbReference type="InterPro" id="IPR036634">
    <property type="entry name" value="PRD_sf"/>
</dbReference>
<feature type="domain" description="PRD" evidence="8">
    <location>
        <begin position="427"/>
        <end position="531"/>
    </location>
</feature>
<reference evidence="9" key="1">
    <citation type="submission" date="2017-05" db="EMBL/GenBank/DDBJ databases">
        <title>The Genome Sequence of Enterococcus sp. 9E7_DIV0242.</title>
        <authorList>
            <consortium name="The Broad Institute Genomics Platform"/>
            <consortium name="The Broad Institute Genomic Center for Infectious Diseases"/>
            <person name="Earl A."/>
            <person name="Manson A."/>
            <person name="Schwartman J."/>
            <person name="Gilmore M."/>
            <person name="Abouelleil A."/>
            <person name="Cao P."/>
            <person name="Chapman S."/>
            <person name="Cusick C."/>
            <person name="Shea T."/>
            <person name="Young S."/>
            <person name="Neafsey D."/>
            <person name="Nusbaum C."/>
            <person name="Birren B."/>
        </authorList>
    </citation>
    <scope>NUCLEOTIDE SEQUENCE [LARGE SCALE GENOMIC DNA]</scope>
    <source>
        <strain evidence="9">9E7_DIV0242</strain>
    </source>
</reference>
<dbReference type="Gene3D" id="1.10.1790.10">
    <property type="entry name" value="PRD domain"/>
    <property type="match status" value="1"/>
</dbReference>
<evidence type="ECO:0000256" key="1">
    <source>
        <dbReference type="ARBA" id="ARBA00022679"/>
    </source>
</evidence>
<dbReference type="InterPro" id="IPR036662">
    <property type="entry name" value="PTS_EIIA_man-typ_sf"/>
</dbReference>
<keyword evidence="4" id="KW-0067">ATP-binding</keyword>
<dbReference type="CDD" id="cd00006">
    <property type="entry name" value="PTS_IIA_man"/>
    <property type="match status" value="1"/>
</dbReference>
<dbReference type="PROSITE" id="PS00675">
    <property type="entry name" value="SIGMA54_INTERACT_1"/>
    <property type="match status" value="1"/>
</dbReference>
<evidence type="ECO:0000313" key="10">
    <source>
        <dbReference type="EMBL" id="WYJ91486.1"/>
    </source>
</evidence>
<dbReference type="InterPro" id="IPR002078">
    <property type="entry name" value="Sigma_54_int"/>
</dbReference>
<keyword evidence="11" id="KW-1185">Reference proteome</keyword>